<dbReference type="InterPro" id="IPR043755">
    <property type="entry name" value="DUF5701"/>
</dbReference>
<organism evidence="1 2">
    <name type="scientific">Carbonactinospora thermoautotrophica</name>
    <dbReference type="NCBI Taxonomy" id="1469144"/>
    <lineage>
        <taxon>Bacteria</taxon>
        <taxon>Bacillati</taxon>
        <taxon>Actinomycetota</taxon>
        <taxon>Actinomycetes</taxon>
        <taxon>Kitasatosporales</taxon>
        <taxon>Carbonactinosporaceae</taxon>
        <taxon>Carbonactinospora</taxon>
    </lineage>
</organism>
<comment type="caution">
    <text evidence="1">The sequence shown here is derived from an EMBL/GenBank/DDBJ whole genome shotgun (WGS) entry which is preliminary data.</text>
</comment>
<dbReference type="STRING" id="1469144.LI90_4203"/>
<dbReference type="Pfam" id="PF18959">
    <property type="entry name" value="DUF5701"/>
    <property type="match status" value="1"/>
</dbReference>
<proteinExistence type="predicted"/>
<keyword evidence="2" id="KW-1185">Reference proteome</keyword>
<evidence type="ECO:0000313" key="2">
    <source>
        <dbReference type="Proteomes" id="UP000070188"/>
    </source>
</evidence>
<protein>
    <submittedName>
        <fullName evidence="1">Uncharacterized protein</fullName>
    </submittedName>
</protein>
<dbReference type="EMBL" id="LAXD01000001">
    <property type="protein sequence ID" value="KWX03153.1"/>
    <property type="molecule type" value="Genomic_DNA"/>
</dbReference>
<dbReference type="Proteomes" id="UP000070188">
    <property type="component" value="Unassembled WGS sequence"/>
</dbReference>
<dbReference type="AlphaFoldDB" id="A0A132MZA8"/>
<name>A0A132MZA8_9ACTN</name>
<dbReference type="RefSeq" id="WP_232778684.1">
    <property type="nucleotide sequence ID" value="NZ_JYIJ01000019.1"/>
</dbReference>
<dbReference type="PATRIC" id="fig|1469144.10.peg.4510"/>
<gene>
    <name evidence="1" type="ORF">LI90_4203</name>
</gene>
<reference evidence="2" key="1">
    <citation type="submission" date="2015-04" db="EMBL/GenBank/DDBJ databases">
        <title>Physiological reanalysis, assessment of diazotrophy, and genome sequences of multiple isolates of Streptomyces thermoautotrophicus.</title>
        <authorList>
            <person name="MacKellar D.C."/>
            <person name="Lieber L."/>
            <person name="Norman J."/>
            <person name="Bolger A."/>
            <person name="Tobin C."/>
            <person name="Murray J.W."/>
            <person name="Chang R."/>
            <person name="Ford T."/>
            <person name="Nguyen P.Q."/>
            <person name="Woodward J."/>
            <person name="Permingeat H."/>
            <person name="Joshi N.S."/>
            <person name="Silver P.A."/>
            <person name="Usadel B."/>
            <person name="Rutherford A.W."/>
            <person name="Friesen M."/>
            <person name="Prell J."/>
        </authorList>
    </citation>
    <scope>NUCLEOTIDE SEQUENCE [LARGE SCALE GENOMIC DNA]</scope>
    <source>
        <strain evidence="2">H1</strain>
    </source>
</reference>
<sequence>MPENGSDAELGREFDRQVENLLRKGYPELAGLPEGVFLRHLAPLKERLPEPPTSREQGRIPFVIVVSLVPADKAISLVELDGKRGFTQMEADDLKRFTPVAGVQIPPGAAYLVADLDTGGGTLNVTPDEAIKTIARENRSPLTIDEGVALVTHYPEVLKTRNCFSLLGSRCGDRRVTAIWISGGSPRLGWCWAGNPHTWLGSASCGSRVGG</sequence>
<accession>A0A132MZA8</accession>
<evidence type="ECO:0000313" key="1">
    <source>
        <dbReference type="EMBL" id="KWX03153.1"/>
    </source>
</evidence>